<dbReference type="OrthoDB" id="566238at2759"/>
<dbReference type="PANTHER" id="PTHR45431:SF3">
    <property type="entry name" value="RHODANESE-LIKE DOMAIN-CONTAINING PROTEIN 15, CHLOROPLASTIC"/>
    <property type="match status" value="1"/>
</dbReference>
<dbReference type="PANTHER" id="PTHR45431">
    <property type="entry name" value="RHODANESE-LIKE DOMAIN-CONTAINING PROTEIN 15, CHLOROPLASTIC"/>
    <property type="match status" value="1"/>
</dbReference>
<dbReference type="InterPro" id="IPR052367">
    <property type="entry name" value="Thiosulfate_ST/Rhodanese-like"/>
</dbReference>
<dbReference type="Pfam" id="PF00581">
    <property type="entry name" value="Rhodanese"/>
    <property type="match status" value="1"/>
</dbReference>
<feature type="signal peptide" evidence="1">
    <location>
        <begin position="1"/>
        <end position="22"/>
    </location>
</feature>
<proteinExistence type="predicted"/>
<accession>A0A836CLH4</accession>
<evidence type="ECO:0000259" key="2">
    <source>
        <dbReference type="PROSITE" id="PS50206"/>
    </source>
</evidence>
<dbReference type="Gene3D" id="3.40.250.10">
    <property type="entry name" value="Rhodanese-like domain"/>
    <property type="match status" value="1"/>
</dbReference>
<dbReference type="CDD" id="cd00158">
    <property type="entry name" value="RHOD"/>
    <property type="match status" value="1"/>
</dbReference>
<dbReference type="PROSITE" id="PS50206">
    <property type="entry name" value="RHODANESE_3"/>
    <property type="match status" value="1"/>
</dbReference>
<dbReference type="InterPro" id="IPR001763">
    <property type="entry name" value="Rhodanese-like_dom"/>
</dbReference>
<reference evidence="3" key="1">
    <citation type="submission" date="2021-02" db="EMBL/GenBank/DDBJ databases">
        <title>First Annotated Genome of the Yellow-green Alga Tribonema minus.</title>
        <authorList>
            <person name="Mahan K.M."/>
        </authorList>
    </citation>
    <scope>NUCLEOTIDE SEQUENCE</scope>
    <source>
        <strain evidence="3">UTEX B ZZ1240</strain>
    </source>
</reference>
<dbReference type="PROSITE" id="PS51257">
    <property type="entry name" value="PROKAR_LIPOPROTEIN"/>
    <property type="match status" value="1"/>
</dbReference>
<protein>
    <submittedName>
        <fullName evidence="3">Rhodanese-like domain-containing protein</fullName>
    </submittedName>
</protein>
<feature type="domain" description="Rhodanese" evidence="2">
    <location>
        <begin position="61"/>
        <end position="161"/>
    </location>
</feature>
<comment type="caution">
    <text evidence="3">The sequence shown here is derived from an EMBL/GenBank/DDBJ whole genome shotgun (WGS) entry which is preliminary data.</text>
</comment>
<dbReference type="Proteomes" id="UP000664859">
    <property type="component" value="Unassembled WGS sequence"/>
</dbReference>
<keyword evidence="4" id="KW-1185">Reference proteome</keyword>
<gene>
    <name evidence="3" type="ORF">JKP88DRAFT_234915</name>
</gene>
<evidence type="ECO:0000313" key="4">
    <source>
        <dbReference type="Proteomes" id="UP000664859"/>
    </source>
</evidence>
<sequence>MFQVRALAAAVAMAVMLACTSAFLTASRALPSRVRTAAAGIRTLSMTVPLITPQDAYEMMKSKSVPYVDVRTQEEFSQGHPEGSANIPAFFPGPTGMAPNSEFVSQVEQTYPKEEPLIVGCQAGPRSTKAVSMLEAAGYSNLMNVEGGYGAWARDENLPVSR</sequence>
<dbReference type="AlphaFoldDB" id="A0A836CLH4"/>
<dbReference type="InterPro" id="IPR036873">
    <property type="entry name" value="Rhodanese-like_dom_sf"/>
</dbReference>
<feature type="chain" id="PRO_5032584477" evidence="1">
    <location>
        <begin position="23"/>
        <end position="162"/>
    </location>
</feature>
<evidence type="ECO:0000256" key="1">
    <source>
        <dbReference type="SAM" id="SignalP"/>
    </source>
</evidence>
<dbReference type="SUPFAM" id="SSF52821">
    <property type="entry name" value="Rhodanese/Cell cycle control phosphatase"/>
    <property type="match status" value="1"/>
</dbReference>
<name>A0A836CLH4_9STRA</name>
<keyword evidence="1" id="KW-0732">Signal</keyword>
<evidence type="ECO:0000313" key="3">
    <source>
        <dbReference type="EMBL" id="KAG5187736.1"/>
    </source>
</evidence>
<organism evidence="3 4">
    <name type="scientific">Tribonema minus</name>
    <dbReference type="NCBI Taxonomy" id="303371"/>
    <lineage>
        <taxon>Eukaryota</taxon>
        <taxon>Sar</taxon>
        <taxon>Stramenopiles</taxon>
        <taxon>Ochrophyta</taxon>
        <taxon>PX clade</taxon>
        <taxon>Xanthophyceae</taxon>
        <taxon>Tribonematales</taxon>
        <taxon>Tribonemataceae</taxon>
        <taxon>Tribonema</taxon>
    </lineage>
</organism>
<dbReference type="SMART" id="SM00450">
    <property type="entry name" value="RHOD"/>
    <property type="match status" value="1"/>
</dbReference>
<dbReference type="EMBL" id="JAFCMP010000083">
    <property type="protein sequence ID" value="KAG5187736.1"/>
    <property type="molecule type" value="Genomic_DNA"/>
</dbReference>